<dbReference type="OrthoDB" id="564777at2"/>
<name>A0A418WSC1_9SPHN</name>
<protein>
    <submittedName>
        <fullName evidence="1">Uncharacterized protein</fullName>
    </submittedName>
</protein>
<comment type="caution">
    <text evidence="1">The sequence shown here is derived from an EMBL/GenBank/DDBJ whole genome shotgun (WGS) entry which is preliminary data.</text>
</comment>
<evidence type="ECO:0000313" key="2">
    <source>
        <dbReference type="Proteomes" id="UP000286100"/>
    </source>
</evidence>
<gene>
    <name evidence="1" type="ORF">D3876_01520</name>
</gene>
<dbReference type="EMBL" id="QYUM01000002">
    <property type="protein sequence ID" value="RJF94160.1"/>
    <property type="molecule type" value="Genomic_DNA"/>
</dbReference>
<keyword evidence="2" id="KW-1185">Reference proteome</keyword>
<dbReference type="Proteomes" id="UP000286100">
    <property type="component" value="Unassembled WGS sequence"/>
</dbReference>
<evidence type="ECO:0000313" key="1">
    <source>
        <dbReference type="EMBL" id="RJF94160.1"/>
    </source>
</evidence>
<dbReference type="AlphaFoldDB" id="A0A418WSC1"/>
<sequence>MWIAFGPGVAQKTTTTPPIARYVMNVSTTTGMAGMSGGATSAISMMMGGGGASRETHTVELRLGSRNAATPGAPKADHFPPETAKMGKMLPLVTPTPGTSEPPQSFERPKGRLLLYWGCGAKAGPGQPVVIDFAKVAAGQMPPNLFSTRVPVDQGPNVSNSKTFGWWPSGKGGQQPGRGSTIVGEHRVAGNYTPEIKFNLAQDYMPGITGRASEQPGGATNISWNAVTGATGYYAWAFGAKTDGGNTGDFVWWTSSTMREFGGGLWDWLPPETVRRLIGEKVVMPPTQTTCTIPAEVKAAAPGFLMSSLYAYGPEANFAYPPRPANPATPWKPEWTTRVRFRSNTMWMIGGPDMGDMSAADDTQEAQPKKKCKKKGGLGGLGGMLGGALGVDTGC</sequence>
<accession>A0A418WSC1</accession>
<proteinExistence type="predicted"/>
<reference evidence="1 2" key="1">
    <citation type="submission" date="2018-09" db="EMBL/GenBank/DDBJ databases">
        <authorList>
            <person name="Zhu H."/>
        </authorList>
    </citation>
    <scope>NUCLEOTIDE SEQUENCE [LARGE SCALE GENOMIC DNA]</scope>
    <source>
        <strain evidence="1 2">K2R01-6</strain>
    </source>
</reference>
<organism evidence="1 2">
    <name type="scientific">Sphingomonas cavernae</name>
    <dbReference type="NCBI Taxonomy" id="2320861"/>
    <lineage>
        <taxon>Bacteria</taxon>
        <taxon>Pseudomonadati</taxon>
        <taxon>Pseudomonadota</taxon>
        <taxon>Alphaproteobacteria</taxon>
        <taxon>Sphingomonadales</taxon>
        <taxon>Sphingomonadaceae</taxon>
        <taxon>Sphingomonas</taxon>
    </lineage>
</organism>